<evidence type="ECO:0000256" key="5">
    <source>
        <dbReference type="ARBA" id="ARBA00022454"/>
    </source>
</evidence>
<dbReference type="CDD" id="cd11710">
    <property type="entry name" value="GINS_A_psf1"/>
    <property type="match status" value="1"/>
</dbReference>
<accession>A0A9P0F7H7</accession>
<dbReference type="Pfam" id="PF24997">
    <property type="entry name" value="PSF1_C"/>
    <property type="match status" value="1"/>
</dbReference>
<dbReference type="Gene3D" id="1.20.58.1030">
    <property type="match status" value="1"/>
</dbReference>
<dbReference type="InterPro" id="IPR005339">
    <property type="entry name" value="GINS_Psf1"/>
</dbReference>
<dbReference type="OrthoDB" id="10252587at2759"/>
<comment type="function">
    <text evidence="9">Required for correct functioning of the GINS complex, a complex that plays an essential role in the initiation of DNA replication, and progression of DNA replication forks. GINS complex seems to bind preferentially to single-stranded DNA.</text>
</comment>
<dbReference type="Pfam" id="PF05916">
    <property type="entry name" value="Sld5"/>
    <property type="match status" value="1"/>
</dbReference>
<evidence type="ECO:0000313" key="12">
    <source>
        <dbReference type="EMBL" id="CAH0392911.1"/>
    </source>
</evidence>
<name>A0A9P0F7H7_BEMTA</name>
<evidence type="ECO:0000259" key="11">
    <source>
        <dbReference type="Pfam" id="PF24997"/>
    </source>
</evidence>
<evidence type="ECO:0000256" key="4">
    <source>
        <dbReference type="ARBA" id="ARBA00015143"/>
    </source>
</evidence>
<dbReference type="GO" id="GO:0000811">
    <property type="term" value="C:GINS complex"/>
    <property type="evidence" value="ECO:0007669"/>
    <property type="project" value="UniProtKB-UniRule"/>
</dbReference>
<sequence>MFTEKAVDLLKELDRCPDTLPPYHEKMVRAVLDEMNILFEKNVEVLNSSVSDNLGEFMPVLKFRHAALERNKRCLMAYFWNRLLKIRQMRWEFGRILPPDVKSNLSEAEVNWFNNYSKILANYMKSIGQGCGLNLLQNMDPPKSLYLEVRCLADHGEIKMENGEVICLQKNHLYLLPRSACEMLIRQGILEQVVSF</sequence>
<evidence type="ECO:0000256" key="7">
    <source>
        <dbReference type="ARBA" id="ARBA00023242"/>
    </source>
</evidence>
<dbReference type="PANTHER" id="PTHR12914">
    <property type="entry name" value="PARTNER OF SLD5"/>
    <property type="match status" value="1"/>
</dbReference>
<dbReference type="InterPro" id="IPR036224">
    <property type="entry name" value="GINS_bundle-like_dom_sf"/>
</dbReference>
<evidence type="ECO:0000313" key="13">
    <source>
        <dbReference type="Proteomes" id="UP001152759"/>
    </source>
</evidence>
<evidence type="ECO:0000256" key="6">
    <source>
        <dbReference type="ARBA" id="ARBA00022705"/>
    </source>
</evidence>
<evidence type="ECO:0000256" key="1">
    <source>
        <dbReference type="ARBA" id="ARBA00004123"/>
    </source>
</evidence>
<comment type="subunit">
    <text evidence="9">Component of the GINS complex.</text>
</comment>
<dbReference type="KEGG" id="btab:109035310"/>
<organism evidence="12 13">
    <name type="scientific">Bemisia tabaci</name>
    <name type="common">Sweetpotato whitefly</name>
    <name type="synonym">Aleurodes tabaci</name>
    <dbReference type="NCBI Taxonomy" id="7038"/>
    <lineage>
        <taxon>Eukaryota</taxon>
        <taxon>Metazoa</taxon>
        <taxon>Ecdysozoa</taxon>
        <taxon>Arthropoda</taxon>
        <taxon>Hexapoda</taxon>
        <taxon>Insecta</taxon>
        <taxon>Pterygota</taxon>
        <taxon>Neoptera</taxon>
        <taxon>Paraneoptera</taxon>
        <taxon>Hemiptera</taxon>
        <taxon>Sternorrhyncha</taxon>
        <taxon>Aleyrodoidea</taxon>
        <taxon>Aleyrodidae</taxon>
        <taxon>Aleyrodinae</taxon>
        <taxon>Bemisia</taxon>
    </lineage>
</organism>
<keyword evidence="13" id="KW-1185">Reference proteome</keyword>
<comment type="subcellular location">
    <subcellularLocation>
        <location evidence="2">Chromosome</location>
    </subcellularLocation>
    <subcellularLocation>
        <location evidence="1 9">Nucleus</location>
    </subcellularLocation>
</comment>
<keyword evidence="7 9" id="KW-0539">Nucleus</keyword>
<comment type="function">
    <text evidence="8">Required for correct functioning of the GINS complex, a complex that plays an essential role in the initiation of DNA replication, and progression of DNA replication forks. GINS complex is a core component of CDC45-MCM-GINS (CMG) helicase, the molecular machine that unwinds template DNA during replication, and around which the replisome is built.</text>
</comment>
<keyword evidence="6 9" id="KW-0235">DNA replication</keyword>
<keyword evidence="5" id="KW-0158">Chromosome</keyword>
<dbReference type="SUPFAM" id="SSF158573">
    <property type="entry name" value="GINS helical bundle-like"/>
    <property type="match status" value="1"/>
</dbReference>
<feature type="domain" description="DNA replication complex GINS protein PSF1 C-terminal" evidence="11">
    <location>
        <begin position="143"/>
        <end position="194"/>
    </location>
</feature>
<evidence type="ECO:0000259" key="10">
    <source>
        <dbReference type="Pfam" id="PF05916"/>
    </source>
</evidence>
<dbReference type="AlphaFoldDB" id="A0A9P0F7H7"/>
<evidence type="ECO:0000256" key="2">
    <source>
        <dbReference type="ARBA" id="ARBA00004286"/>
    </source>
</evidence>
<protein>
    <recommendedName>
        <fullName evidence="4 9">DNA replication complex GINS protein PSF1</fullName>
    </recommendedName>
</protein>
<dbReference type="PANTHER" id="PTHR12914:SF2">
    <property type="entry name" value="DNA REPLICATION COMPLEX GINS PROTEIN PSF1"/>
    <property type="match status" value="1"/>
</dbReference>
<dbReference type="GO" id="GO:1902983">
    <property type="term" value="P:DNA strand elongation involved in mitotic DNA replication"/>
    <property type="evidence" value="ECO:0007669"/>
    <property type="project" value="TreeGrafter"/>
</dbReference>
<evidence type="ECO:0000256" key="3">
    <source>
        <dbReference type="ARBA" id="ARBA00006677"/>
    </source>
</evidence>
<evidence type="ECO:0000256" key="8">
    <source>
        <dbReference type="ARBA" id="ARBA00045258"/>
    </source>
</evidence>
<dbReference type="CDD" id="cd21696">
    <property type="entry name" value="GINS_B_Psf1"/>
    <property type="match status" value="1"/>
</dbReference>
<gene>
    <name evidence="12" type="ORF">BEMITA_LOCUS11371</name>
</gene>
<reference evidence="12" key="1">
    <citation type="submission" date="2021-12" db="EMBL/GenBank/DDBJ databases">
        <authorList>
            <person name="King R."/>
        </authorList>
    </citation>
    <scope>NUCLEOTIDE SEQUENCE</scope>
</reference>
<dbReference type="FunFam" id="1.20.58.1030:FF:000001">
    <property type="entry name" value="DNA replication complex GINS protein PSF1"/>
    <property type="match status" value="1"/>
</dbReference>
<dbReference type="EMBL" id="OU963868">
    <property type="protein sequence ID" value="CAH0392911.1"/>
    <property type="molecule type" value="Genomic_DNA"/>
</dbReference>
<dbReference type="InterPro" id="IPR021151">
    <property type="entry name" value="GINS_A"/>
</dbReference>
<comment type="similarity">
    <text evidence="3 9">Belongs to the GINS1/PSF1 family.</text>
</comment>
<dbReference type="InterPro" id="IPR056783">
    <property type="entry name" value="PSF1_C"/>
</dbReference>
<evidence type="ECO:0000256" key="9">
    <source>
        <dbReference type="RuleBase" id="RU368085"/>
    </source>
</evidence>
<feature type="domain" description="GINS subunit" evidence="10">
    <location>
        <begin position="52"/>
        <end position="127"/>
    </location>
</feature>
<dbReference type="Proteomes" id="UP001152759">
    <property type="component" value="Chromosome 7"/>
</dbReference>
<proteinExistence type="inferred from homology"/>